<comment type="caution">
    <text evidence="8">The sequence shown here is derived from an EMBL/GenBank/DDBJ whole genome shotgun (WGS) entry which is preliminary data.</text>
</comment>
<comment type="subcellular location">
    <subcellularLocation>
        <location evidence="1">Nucleus</location>
    </subcellularLocation>
</comment>
<dbReference type="Pfam" id="PF04082">
    <property type="entry name" value="Fungal_trans"/>
    <property type="match status" value="1"/>
</dbReference>
<evidence type="ECO:0000256" key="6">
    <source>
        <dbReference type="SAM" id="MobiDB-lite"/>
    </source>
</evidence>
<evidence type="ECO:0000256" key="2">
    <source>
        <dbReference type="ARBA" id="ARBA00023015"/>
    </source>
</evidence>
<dbReference type="EMBL" id="JAJHUN010000001">
    <property type="protein sequence ID" value="KAJ4164358.1"/>
    <property type="molecule type" value="Genomic_DNA"/>
</dbReference>
<dbReference type="PANTHER" id="PTHR31845">
    <property type="entry name" value="FINGER DOMAIN PROTEIN, PUTATIVE-RELATED"/>
    <property type="match status" value="1"/>
</dbReference>
<evidence type="ECO:0000256" key="3">
    <source>
        <dbReference type="ARBA" id="ARBA00023125"/>
    </source>
</evidence>
<dbReference type="PANTHER" id="PTHR31845:SF17">
    <property type="entry name" value="ZN(II)2CYS6 TRANSCRIPTION FACTOR (EUROFUNG)"/>
    <property type="match status" value="1"/>
</dbReference>
<dbReference type="GO" id="GO:0008270">
    <property type="term" value="F:zinc ion binding"/>
    <property type="evidence" value="ECO:0007669"/>
    <property type="project" value="InterPro"/>
</dbReference>
<dbReference type="RefSeq" id="XP_056059273.1">
    <property type="nucleotide sequence ID" value="XM_056203859.1"/>
</dbReference>
<feature type="compositionally biased region" description="Low complexity" evidence="6">
    <location>
        <begin position="33"/>
        <end position="58"/>
    </location>
</feature>
<dbReference type="GO" id="GO:0000976">
    <property type="term" value="F:transcription cis-regulatory region binding"/>
    <property type="evidence" value="ECO:0007669"/>
    <property type="project" value="TreeGrafter"/>
</dbReference>
<keyword evidence="4" id="KW-0804">Transcription</keyword>
<feature type="domain" description="Xylanolytic transcriptional activator regulatory" evidence="7">
    <location>
        <begin position="132"/>
        <end position="312"/>
    </location>
</feature>
<keyword evidence="2" id="KW-0805">Transcription regulation</keyword>
<dbReference type="Proteomes" id="UP001144673">
    <property type="component" value="Chromosome 1"/>
</dbReference>
<gene>
    <name evidence="8" type="ORF">LMH87_006035</name>
</gene>
<dbReference type="GO" id="GO:0005634">
    <property type="term" value="C:nucleus"/>
    <property type="evidence" value="ECO:0007669"/>
    <property type="project" value="UniProtKB-SubCell"/>
</dbReference>
<dbReference type="GO" id="GO:0006351">
    <property type="term" value="P:DNA-templated transcription"/>
    <property type="evidence" value="ECO:0007669"/>
    <property type="project" value="InterPro"/>
</dbReference>
<keyword evidence="9" id="KW-1185">Reference proteome</keyword>
<evidence type="ECO:0000256" key="5">
    <source>
        <dbReference type="ARBA" id="ARBA00023242"/>
    </source>
</evidence>
<evidence type="ECO:0000256" key="4">
    <source>
        <dbReference type="ARBA" id="ARBA00023163"/>
    </source>
</evidence>
<accession>A0A9W8QLX8</accession>
<evidence type="ECO:0000259" key="7">
    <source>
        <dbReference type="Pfam" id="PF04082"/>
    </source>
</evidence>
<dbReference type="InterPro" id="IPR007219">
    <property type="entry name" value="XnlR_reg_dom"/>
</dbReference>
<organism evidence="8 9">
    <name type="scientific">Akanthomyces muscarius</name>
    <name type="common">Entomopathogenic fungus</name>
    <name type="synonym">Lecanicillium muscarium</name>
    <dbReference type="NCBI Taxonomy" id="2231603"/>
    <lineage>
        <taxon>Eukaryota</taxon>
        <taxon>Fungi</taxon>
        <taxon>Dikarya</taxon>
        <taxon>Ascomycota</taxon>
        <taxon>Pezizomycotina</taxon>
        <taxon>Sordariomycetes</taxon>
        <taxon>Hypocreomycetidae</taxon>
        <taxon>Hypocreales</taxon>
        <taxon>Cordycipitaceae</taxon>
        <taxon>Akanthomyces</taxon>
    </lineage>
</organism>
<keyword evidence="5" id="KW-0539">Nucleus</keyword>
<feature type="region of interest" description="Disordered" evidence="6">
    <location>
        <begin position="25"/>
        <end position="113"/>
    </location>
</feature>
<reference evidence="8" key="1">
    <citation type="journal article" date="2023" name="Access Microbiol">
        <title>De-novo genome assembly for Akanthomyces muscarius, a biocontrol agent of insect agricultural pests.</title>
        <authorList>
            <person name="Erdos Z."/>
            <person name="Studholme D.J."/>
            <person name="Raymond B."/>
            <person name="Sharma M."/>
        </authorList>
    </citation>
    <scope>NUCLEOTIDE SEQUENCE</scope>
    <source>
        <strain evidence="8">Ve6</strain>
    </source>
</reference>
<dbReference type="AlphaFoldDB" id="A0A9W8QLX8"/>
<dbReference type="GeneID" id="80893194"/>
<sequence>MHNELPRQLQSLTERIADLERRLVSAQGGNNGGTVTRNNHDSNTTNSHHSNFSSPSSSQLRTNLQLPTEPGSSQQHQQHYPSPPLISSPGAAMTDGPLKTLNNFPMDDPVETEVHDPISRPVLTQGEAYVMLKLFFTHGHPNAPFLDVELDSDPDRVRSSSTLLFLAILSIGARFWGASSQSSCWLHPRYTEIVRLLDAEMMRVTLRPRQEDHKLETVQALMLCAHWMPMDVSADKKRYQSRFSEAGAWHCLGLAIRWATSLALDRNCHVSFQCPETVTRMDARKYRTMLYLMESDHYLALSARRPSHLNPESMNGAIASFLHCRFVQSTDMRLASLFQVAYGAHFTNCRPTTIESVEAFDRDVQIVEKQFTSNQSNQSTDTMSQHFPFTSLRWYRLSYTCAFLDNIDQGQRKGKALMWAIDWASQILIHLSMPPSSETIDSFISLARLEPDSGIVNLMSFAIDHYYVVISYASFFLVNSWLRNFVDLNLQSNSQHSENPLVQERSSSLLYRLVDLAARTLEASSPPEGHLARRYVPLLRGMADLILTDSTQAQGINSDSSAMTADVDMSEQLQNTIGEDLWELWQQAGLEPINWQLPDFAP</sequence>
<evidence type="ECO:0000256" key="1">
    <source>
        <dbReference type="ARBA" id="ARBA00004123"/>
    </source>
</evidence>
<dbReference type="InterPro" id="IPR051089">
    <property type="entry name" value="prtT"/>
</dbReference>
<evidence type="ECO:0000313" key="8">
    <source>
        <dbReference type="EMBL" id="KAJ4164358.1"/>
    </source>
</evidence>
<proteinExistence type="predicted"/>
<evidence type="ECO:0000313" key="9">
    <source>
        <dbReference type="Proteomes" id="UP001144673"/>
    </source>
</evidence>
<dbReference type="GO" id="GO:0000981">
    <property type="term" value="F:DNA-binding transcription factor activity, RNA polymerase II-specific"/>
    <property type="evidence" value="ECO:0007669"/>
    <property type="project" value="TreeGrafter"/>
</dbReference>
<name>A0A9W8QLX8_AKAMU</name>
<dbReference type="KEGG" id="amus:LMH87_006035"/>
<keyword evidence="3" id="KW-0238">DNA-binding</keyword>
<feature type="compositionally biased region" description="Low complexity" evidence="6">
    <location>
        <begin position="70"/>
        <end position="80"/>
    </location>
</feature>
<protein>
    <recommendedName>
        <fullName evidence="7">Xylanolytic transcriptional activator regulatory domain-containing protein</fullName>
    </recommendedName>
</protein>
<dbReference type="CDD" id="cd12148">
    <property type="entry name" value="fungal_TF_MHR"/>
    <property type="match status" value="1"/>
</dbReference>